<comment type="caution">
    <text evidence="1">The sequence shown here is derived from an EMBL/GenBank/DDBJ whole genome shotgun (WGS) entry which is preliminary data.</text>
</comment>
<evidence type="ECO:0000313" key="1">
    <source>
        <dbReference type="EMBL" id="PZF84154.1"/>
    </source>
</evidence>
<keyword evidence="2" id="KW-1185">Reference proteome</keyword>
<gene>
    <name evidence="1" type="ORF">C1I92_09905</name>
</gene>
<dbReference type="EMBL" id="POTW01000018">
    <property type="protein sequence ID" value="PZF84154.1"/>
    <property type="molecule type" value="Genomic_DNA"/>
</dbReference>
<dbReference type="Proteomes" id="UP000248764">
    <property type="component" value="Unassembled WGS sequence"/>
</dbReference>
<reference evidence="1 2" key="1">
    <citation type="submission" date="2018-01" db="EMBL/GenBank/DDBJ databases">
        <title>Draft genome sequence of Jiangella sp. GTF31.</title>
        <authorList>
            <person name="Sahin N."/>
            <person name="Ay H."/>
            <person name="Saygin H."/>
        </authorList>
    </citation>
    <scope>NUCLEOTIDE SEQUENCE [LARGE SCALE GENOMIC DNA]</scope>
    <source>
        <strain evidence="1 2">GTF31</strain>
    </source>
</reference>
<proteinExistence type="predicted"/>
<dbReference type="AlphaFoldDB" id="A0A2W2BUU2"/>
<evidence type="ECO:0000313" key="2">
    <source>
        <dbReference type="Proteomes" id="UP000248764"/>
    </source>
</evidence>
<sequence>MAAHVEIADLSLFRLDPVIPPARVHVGEIALFRVPAAGPAPKVHVSDIWITRGFEPPVVPAGGVRARDGSTWDSYGARIRMNGVWV</sequence>
<name>A0A2W2BUU2_9ACTN</name>
<accession>A0A2W2BUU2</accession>
<protein>
    <submittedName>
        <fullName evidence="1">Uncharacterized protein</fullName>
    </submittedName>
</protein>
<organism evidence="1 2">
    <name type="scientific">Jiangella anatolica</name>
    <dbReference type="NCBI Taxonomy" id="2670374"/>
    <lineage>
        <taxon>Bacteria</taxon>
        <taxon>Bacillati</taxon>
        <taxon>Actinomycetota</taxon>
        <taxon>Actinomycetes</taxon>
        <taxon>Jiangellales</taxon>
        <taxon>Jiangellaceae</taxon>
        <taxon>Jiangella</taxon>
    </lineage>
</organism>